<dbReference type="STRING" id="1754192.A0A1Y1WY59"/>
<reference evidence="2 3" key="1">
    <citation type="submission" date="2016-08" db="EMBL/GenBank/DDBJ databases">
        <title>A Parts List for Fungal Cellulosomes Revealed by Comparative Genomics.</title>
        <authorList>
            <consortium name="DOE Joint Genome Institute"/>
            <person name="Haitjema C.H."/>
            <person name="Gilmore S.P."/>
            <person name="Henske J.K."/>
            <person name="Solomon K.V."/>
            <person name="De Groot R."/>
            <person name="Kuo A."/>
            <person name="Mondo S.J."/>
            <person name="Salamov A.A."/>
            <person name="Labutti K."/>
            <person name="Zhao Z."/>
            <person name="Chiniquy J."/>
            <person name="Barry K."/>
            <person name="Brewer H.M."/>
            <person name="Purvine S.O."/>
            <person name="Wright A.T."/>
            <person name="Boxma B."/>
            <person name="Van Alen T."/>
            <person name="Hackstein J.H."/>
            <person name="Baker S.E."/>
            <person name="Grigoriev I.V."/>
            <person name="O'Malley M.A."/>
        </authorList>
    </citation>
    <scope>NUCLEOTIDE SEQUENCE [LARGE SCALE GENOMIC DNA]</scope>
    <source>
        <strain evidence="2 3">S4</strain>
    </source>
</reference>
<evidence type="ECO:0000313" key="3">
    <source>
        <dbReference type="Proteomes" id="UP000193944"/>
    </source>
</evidence>
<dbReference type="OrthoDB" id="2213137at2759"/>
<keyword evidence="3" id="KW-1185">Reference proteome</keyword>
<comment type="caution">
    <text evidence="2">The sequence shown here is derived from an EMBL/GenBank/DDBJ whole genome shotgun (WGS) entry which is preliminary data.</text>
</comment>
<reference evidence="2 3" key="2">
    <citation type="submission" date="2016-08" db="EMBL/GenBank/DDBJ databases">
        <title>Pervasive Adenine N6-methylation of Active Genes in Fungi.</title>
        <authorList>
            <consortium name="DOE Joint Genome Institute"/>
            <person name="Mondo S.J."/>
            <person name="Dannebaum R.O."/>
            <person name="Kuo R.C."/>
            <person name="Labutti K."/>
            <person name="Haridas S."/>
            <person name="Kuo A."/>
            <person name="Salamov A."/>
            <person name="Ahrendt S.R."/>
            <person name="Lipzen A."/>
            <person name="Sullivan W."/>
            <person name="Andreopoulos W.B."/>
            <person name="Clum A."/>
            <person name="Lindquist E."/>
            <person name="Daum C."/>
            <person name="Ramamoorthy G.K."/>
            <person name="Gryganskyi A."/>
            <person name="Culley D."/>
            <person name="Magnuson J.K."/>
            <person name="James T.Y."/>
            <person name="O'Malley M.A."/>
            <person name="Stajich J.E."/>
            <person name="Spatafora J.W."/>
            <person name="Visel A."/>
            <person name="Grigoriev I.V."/>
        </authorList>
    </citation>
    <scope>NUCLEOTIDE SEQUENCE [LARGE SCALE GENOMIC DNA]</scope>
    <source>
        <strain evidence="2 3">S4</strain>
    </source>
</reference>
<dbReference type="EMBL" id="MCFG01000208">
    <property type="protein sequence ID" value="ORX78490.1"/>
    <property type="molecule type" value="Genomic_DNA"/>
</dbReference>
<gene>
    <name evidence="2" type="ORF">BCR32DRAFT_282237</name>
</gene>
<keyword evidence="1" id="KW-1133">Transmembrane helix</keyword>
<accession>A0A1Y1WY59</accession>
<proteinExistence type="predicted"/>
<dbReference type="Proteomes" id="UP000193944">
    <property type="component" value="Unassembled WGS sequence"/>
</dbReference>
<feature type="transmembrane region" description="Helical" evidence="1">
    <location>
        <begin position="15"/>
        <end position="33"/>
    </location>
</feature>
<feature type="transmembrane region" description="Helical" evidence="1">
    <location>
        <begin position="54"/>
        <end position="75"/>
    </location>
</feature>
<name>A0A1Y1WY59_9FUNG</name>
<evidence type="ECO:0000313" key="2">
    <source>
        <dbReference type="EMBL" id="ORX78490.1"/>
    </source>
</evidence>
<keyword evidence="1" id="KW-0812">Transmembrane</keyword>
<keyword evidence="1" id="KW-0472">Membrane</keyword>
<evidence type="ECO:0000256" key="1">
    <source>
        <dbReference type="SAM" id="Phobius"/>
    </source>
</evidence>
<dbReference type="AlphaFoldDB" id="A0A1Y1WY59"/>
<protein>
    <submittedName>
        <fullName evidence="2">Uncharacterized protein</fullName>
    </submittedName>
</protein>
<organism evidence="2 3">
    <name type="scientific">Anaeromyces robustus</name>
    <dbReference type="NCBI Taxonomy" id="1754192"/>
    <lineage>
        <taxon>Eukaryota</taxon>
        <taxon>Fungi</taxon>
        <taxon>Fungi incertae sedis</taxon>
        <taxon>Chytridiomycota</taxon>
        <taxon>Chytridiomycota incertae sedis</taxon>
        <taxon>Neocallimastigomycetes</taxon>
        <taxon>Neocallimastigales</taxon>
        <taxon>Neocallimastigaceae</taxon>
        <taxon>Anaeromyces</taxon>
    </lineage>
</organism>
<feature type="transmembrane region" description="Helical" evidence="1">
    <location>
        <begin position="95"/>
        <end position="116"/>
    </location>
</feature>
<sequence length="119" mass="13289">MSPILNELLNAKSYTFTNVLMFILIIISNVEALRTKKFWALWMLWAFMGPHTTNIPLVCVCTVGIGIGLGSLFTISESLTALIFGFKEFEMIFELLYTGYGIIGSIVEPYVSGLVLKKN</sequence>